<protein>
    <submittedName>
        <fullName evidence="2">Endonuclease, Uma2 family (Restriction endonuclease fold)</fullName>
    </submittedName>
</protein>
<dbReference type="EMBL" id="FOXQ01000001">
    <property type="protein sequence ID" value="SFP63540.1"/>
    <property type="molecule type" value="Genomic_DNA"/>
</dbReference>
<dbReference type="InterPro" id="IPR011335">
    <property type="entry name" value="Restrct_endonuc-II-like"/>
</dbReference>
<keyword evidence="3" id="KW-1185">Reference proteome</keyword>
<dbReference type="GO" id="GO:0004519">
    <property type="term" value="F:endonuclease activity"/>
    <property type="evidence" value="ECO:0007669"/>
    <property type="project" value="UniProtKB-KW"/>
</dbReference>
<evidence type="ECO:0000313" key="3">
    <source>
        <dbReference type="Proteomes" id="UP000199031"/>
    </source>
</evidence>
<dbReference type="Gene3D" id="3.90.1570.10">
    <property type="entry name" value="tt1808, chain A"/>
    <property type="match status" value="1"/>
</dbReference>
<feature type="domain" description="Putative restriction endonuclease" evidence="1">
    <location>
        <begin position="14"/>
        <end position="176"/>
    </location>
</feature>
<name>A0A1I5RYL6_9BACT</name>
<dbReference type="OrthoDB" id="675543at2"/>
<dbReference type="AlphaFoldDB" id="A0A1I5RYL6"/>
<proteinExistence type="predicted"/>
<dbReference type="PANTHER" id="PTHR36558:SF1">
    <property type="entry name" value="RESTRICTION ENDONUCLEASE DOMAIN-CONTAINING PROTEIN-RELATED"/>
    <property type="match status" value="1"/>
</dbReference>
<reference evidence="2 3" key="1">
    <citation type="submission" date="2016-10" db="EMBL/GenBank/DDBJ databases">
        <authorList>
            <person name="de Groot N.N."/>
        </authorList>
    </citation>
    <scope>NUCLEOTIDE SEQUENCE [LARGE SCALE GENOMIC DNA]</scope>
    <source>
        <strain evidence="2 3">DSM 28286</strain>
    </source>
</reference>
<sequence>MKLVEENKKFANDEEYFLYEESSELKHELINGNLYEMSGSSIYHNKLERRIANLIERLLKQNELEVLTEGFKVRTPDNNFFYPDVIVCTNNLKRYFTNEPVLLVEVLSESTRKFDLTDKFIQYQKIPTLQYYLCVEPEQQVIIFYFKTESGEWMTETFTKDESIINLPALGISFSVKDVYKNA</sequence>
<organism evidence="2 3">
    <name type="scientific">Parafilimonas terrae</name>
    <dbReference type="NCBI Taxonomy" id="1465490"/>
    <lineage>
        <taxon>Bacteria</taxon>
        <taxon>Pseudomonadati</taxon>
        <taxon>Bacteroidota</taxon>
        <taxon>Chitinophagia</taxon>
        <taxon>Chitinophagales</taxon>
        <taxon>Chitinophagaceae</taxon>
        <taxon>Parafilimonas</taxon>
    </lineage>
</organism>
<keyword evidence="2" id="KW-0378">Hydrolase</keyword>
<dbReference type="InterPro" id="IPR008538">
    <property type="entry name" value="Uma2"/>
</dbReference>
<evidence type="ECO:0000259" key="1">
    <source>
        <dbReference type="Pfam" id="PF05685"/>
    </source>
</evidence>
<keyword evidence="2" id="KW-0540">Nuclease</keyword>
<dbReference type="STRING" id="1465490.SAMN05444277_101486"/>
<dbReference type="RefSeq" id="WP_090654122.1">
    <property type="nucleotide sequence ID" value="NZ_FOXQ01000001.1"/>
</dbReference>
<dbReference type="PANTHER" id="PTHR36558">
    <property type="entry name" value="GLR1098 PROTEIN"/>
    <property type="match status" value="1"/>
</dbReference>
<gene>
    <name evidence="2" type="ORF">SAMN05444277_101486</name>
</gene>
<keyword evidence="2" id="KW-0255">Endonuclease</keyword>
<dbReference type="InterPro" id="IPR012296">
    <property type="entry name" value="Nuclease_put_TT1808"/>
</dbReference>
<dbReference type="Pfam" id="PF05685">
    <property type="entry name" value="Uma2"/>
    <property type="match status" value="1"/>
</dbReference>
<accession>A0A1I5RYL6</accession>
<evidence type="ECO:0000313" key="2">
    <source>
        <dbReference type="EMBL" id="SFP63540.1"/>
    </source>
</evidence>
<dbReference type="CDD" id="cd06260">
    <property type="entry name" value="DUF820-like"/>
    <property type="match status" value="1"/>
</dbReference>
<dbReference type="Proteomes" id="UP000199031">
    <property type="component" value="Unassembled WGS sequence"/>
</dbReference>
<dbReference type="SUPFAM" id="SSF52980">
    <property type="entry name" value="Restriction endonuclease-like"/>
    <property type="match status" value="1"/>
</dbReference>